<dbReference type="AlphaFoldDB" id="A0A9N7NSH8"/>
<feature type="non-terminal residue" evidence="2">
    <location>
        <position position="1"/>
    </location>
</feature>
<keyword evidence="3" id="KW-1185">Reference proteome</keyword>
<dbReference type="EMBL" id="CACSLK010030184">
    <property type="protein sequence ID" value="CAA0836891.1"/>
    <property type="molecule type" value="Genomic_DNA"/>
</dbReference>
<evidence type="ECO:0000313" key="3">
    <source>
        <dbReference type="Proteomes" id="UP001153555"/>
    </source>
</evidence>
<evidence type="ECO:0000313" key="2">
    <source>
        <dbReference type="EMBL" id="CAA0836891.1"/>
    </source>
</evidence>
<accession>A0A9N7NSH8</accession>
<reference evidence="2" key="1">
    <citation type="submission" date="2019-12" db="EMBL/GenBank/DDBJ databases">
        <authorList>
            <person name="Scholes J."/>
        </authorList>
    </citation>
    <scope>NUCLEOTIDE SEQUENCE</scope>
</reference>
<protein>
    <submittedName>
        <fullName evidence="2">Uncharacterized protein</fullName>
    </submittedName>
</protein>
<dbReference type="Proteomes" id="UP001153555">
    <property type="component" value="Unassembled WGS sequence"/>
</dbReference>
<comment type="caution">
    <text evidence="2">The sequence shown here is derived from an EMBL/GenBank/DDBJ whole genome shotgun (WGS) entry which is preliminary data.</text>
</comment>
<feature type="region of interest" description="Disordered" evidence="1">
    <location>
        <begin position="1"/>
        <end position="23"/>
    </location>
</feature>
<sequence>GRTHAPSDPKNFGEGTCHAPSSHLLPSESIKLRLWPPSPMVNPPVGSVLLHLVSCERYTLSVREREHNENLIQLFDPFQYRNGVLSPRESRCIHSLKLDYEPRKVHGRRGL</sequence>
<name>A0A9N7NSH8_STRHE</name>
<evidence type="ECO:0000256" key="1">
    <source>
        <dbReference type="SAM" id="MobiDB-lite"/>
    </source>
</evidence>
<organism evidence="2 3">
    <name type="scientific">Striga hermonthica</name>
    <name type="common">Purple witchweed</name>
    <name type="synonym">Buchnera hermonthica</name>
    <dbReference type="NCBI Taxonomy" id="68872"/>
    <lineage>
        <taxon>Eukaryota</taxon>
        <taxon>Viridiplantae</taxon>
        <taxon>Streptophyta</taxon>
        <taxon>Embryophyta</taxon>
        <taxon>Tracheophyta</taxon>
        <taxon>Spermatophyta</taxon>
        <taxon>Magnoliopsida</taxon>
        <taxon>eudicotyledons</taxon>
        <taxon>Gunneridae</taxon>
        <taxon>Pentapetalae</taxon>
        <taxon>asterids</taxon>
        <taxon>lamiids</taxon>
        <taxon>Lamiales</taxon>
        <taxon>Orobanchaceae</taxon>
        <taxon>Buchnereae</taxon>
        <taxon>Striga</taxon>
    </lineage>
</organism>
<gene>
    <name evidence="2" type="ORF">SHERM_03929</name>
</gene>
<feature type="non-terminal residue" evidence="2">
    <location>
        <position position="111"/>
    </location>
</feature>
<proteinExistence type="predicted"/>